<feature type="compositionally biased region" description="Basic and acidic residues" evidence="2">
    <location>
        <begin position="239"/>
        <end position="259"/>
    </location>
</feature>
<dbReference type="CDD" id="cd12293">
    <property type="entry name" value="dRRM_Rrp7p"/>
    <property type="match status" value="1"/>
</dbReference>
<comment type="similarity">
    <text evidence="1">Belongs to the RRP7 family.</text>
</comment>
<protein>
    <recommendedName>
        <fullName evidence="7">Ribosomal RNA-processing protein 7</fullName>
    </recommendedName>
</protein>
<gene>
    <name evidence="5" type="ORF">HYFRA_00000657</name>
</gene>
<dbReference type="GO" id="GO:0032545">
    <property type="term" value="C:CURI complex"/>
    <property type="evidence" value="ECO:0007669"/>
    <property type="project" value="TreeGrafter"/>
</dbReference>
<dbReference type="InterPro" id="IPR040447">
    <property type="entry name" value="RRM_Rrp7"/>
</dbReference>
<dbReference type="GO" id="GO:0034456">
    <property type="term" value="C:UTP-C complex"/>
    <property type="evidence" value="ECO:0007669"/>
    <property type="project" value="TreeGrafter"/>
</dbReference>
<dbReference type="Pfam" id="PF12923">
    <property type="entry name" value="RRP7"/>
    <property type="match status" value="1"/>
</dbReference>
<feature type="region of interest" description="Disordered" evidence="2">
    <location>
        <begin position="206"/>
        <end position="259"/>
    </location>
</feature>
<evidence type="ECO:0008006" key="7">
    <source>
        <dbReference type="Google" id="ProtNLM"/>
    </source>
</evidence>
<evidence type="ECO:0000313" key="6">
    <source>
        <dbReference type="Proteomes" id="UP000696280"/>
    </source>
</evidence>
<feature type="domain" description="Rrp7 RRM-like N-terminal" evidence="4">
    <location>
        <begin position="4"/>
        <end position="180"/>
    </location>
</feature>
<sequence>MVSQIKSFTVLPLTIPSTPSFPKSTTHTLYLQPHTPKIPVEEDSRSLFLLNVPIDSTPAHLRGIFTNLLGAAGRVEDIHFGGERRKAAPTALAPSLPAGKKRKRGHEDTDLELDVALPETADRALHRSGGTAIIVFVDKKSAEAALKAIRKLHKSGKTSFPVWGSGLSNKIPALGSARYETYHALRYPDAMTLQMNVDNYMTAFNENEERKKREDKKKRNVPDEDGFVTVTKGGRSGTAKREDVEEKRIEMEEREEKKRRELERAGFYRFQVREQRKLEQSELVKQFEEDKRRVEKLREIRGKRGVRP</sequence>
<evidence type="ECO:0000259" key="4">
    <source>
        <dbReference type="Pfam" id="PF17799"/>
    </source>
</evidence>
<accession>A0A9N9L1V1</accession>
<comment type="caution">
    <text evidence="5">The sequence shown here is derived from an EMBL/GenBank/DDBJ whole genome shotgun (WGS) entry which is preliminary data.</text>
</comment>
<dbReference type="GO" id="GO:0000028">
    <property type="term" value="P:ribosomal small subunit assembly"/>
    <property type="evidence" value="ECO:0007669"/>
    <property type="project" value="TreeGrafter"/>
</dbReference>
<dbReference type="AlphaFoldDB" id="A0A9N9L1V1"/>
<dbReference type="PANTHER" id="PTHR13191:SF0">
    <property type="entry name" value="RIBOSOMAL RNA-PROCESSING PROTEIN 7 HOMOLOG A-RELATED"/>
    <property type="match status" value="1"/>
</dbReference>
<feature type="domain" description="Ribosomal RNA-processing protein 7 C-terminal" evidence="3">
    <location>
        <begin position="186"/>
        <end position="302"/>
    </location>
</feature>
<organism evidence="5 6">
    <name type="scientific">Hymenoscyphus fraxineus</name>
    <dbReference type="NCBI Taxonomy" id="746836"/>
    <lineage>
        <taxon>Eukaryota</taxon>
        <taxon>Fungi</taxon>
        <taxon>Dikarya</taxon>
        <taxon>Ascomycota</taxon>
        <taxon>Pezizomycotina</taxon>
        <taxon>Leotiomycetes</taxon>
        <taxon>Helotiales</taxon>
        <taxon>Helotiaceae</taxon>
        <taxon>Hymenoscyphus</taxon>
    </lineage>
</organism>
<dbReference type="GO" id="GO:0006364">
    <property type="term" value="P:rRNA processing"/>
    <property type="evidence" value="ECO:0007669"/>
    <property type="project" value="TreeGrafter"/>
</dbReference>
<feature type="region of interest" description="Disordered" evidence="2">
    <location>
        <begin position="86"/>
        <end position="110"/>
    </location>
</feature>
<feature type="compositionally biased region" description="Low complexity" evidence="2">
    <location>
        <begin position="88"/>
        <end position="98"/>
    </location>
</feature>
<dbReference type="InterPro" id="IPR024326">
    <property type="entry name" value="RRP7_C"/>
</dbReference>
<dbReference type="Gene3D" id="3.30.70.330">
    <property type="match status" value="1"/>
</dbReference>
<dbReference type="Proteomes" id="UP000696280">
    <property type="component" value="Unassembled WGS sequence"/>
</dbReference>
<dbReference type="OrthoDB" id="5390at2759"/>
<evidence type="ECO:0000259" key="3">
    <source>
        <dbReference type="Pfam" id="PF12923"/>
    </source>
</evidence>
<keyword evidence="6" id="KW-1185">Reference proteome</keyword>
<dbReference type="InterPro" id="IPR040446">
    <property type="entry name" value="RRP7"/>
</dbReference>
<dbReference type="EMBL" id="CAJVRL010000081">
    <property type="protein sequence ID" value="CAG8958301.1"/>
    <property type="molecule type" value="Genomic_DNA"/>
</dbReference>
<evidence type="ECO:0000256" key="1">
    <source>
        <dbReference type="ARBA" id="ARBA00006110"/>
    </source>
</evidence>
<dbReference type="InterPro" id="IPR012677">
    <property type="entry name" value="Nucleotide-bd_a/b_plait_sf"/>
</dbReference>
<name>A0A9N9L1V1_9HELO</name>
<reference evidence="5" key="1">
    <citation type="submission" date="2021-07" db="EMBL/GenBank/DDBJ databases">
        <authorList>
            <person name="Durling M."/>
        </authorList>
    </citation>
    <scope>NUCLEOTIDE SEQUENCE</scope>
</reference>
<dbReference type="Gene3D" id="6.10.250.1770">
    <property type="match status" value="1"/>
</dbReference>
<evidence type="ECO:0000313" key="5">
    <source>
        <dbReference type="EMBL" id="CAG8958301.1"/>
    </source>
</evidence>
<dbReference type="Pfam" id="PF17799">
    <property type="entry name" value="RRM_Rrp7"/>
    <property type="match status" value="1"/>
</dbReference>
<proteinExistence type="inferred from homology"/>
<dbReference type="PANTHER" id="PTHR13191">
    <property type="entry name" value="RIBOSOMAL RNA PROCESSING PROTEIN 7-RELATED"/>
    <property type="match status" value="1"/>
</dbReference>
<evidence type="ECO:0000256" key="2">
    <source>
        <dbReference type="SAM" id="MobiDB-lite"/>
    </source>
</evidence>